<dbReference type="SUPFAM" id="SSF53335">
    <property type="entry name" value="S-adenosyl-L-methionine-dependent methyltransferases"/>
    <property type="match status" value="1"/>
</dbReference>
<feature type="domain" description="CheR-type methyltransferase" evidence="10">
    <location>
        <begin position="222"/>
        <end position="487"/>
    </location>
</feature>
<proteinExistence type="predicted"/>
<dbReference type="SUPFAM" id="SSF55785">
    <property type="entry name" value="PYP-like sensor domain (PAS domain)"/>
    <property type="match status" value="1"/>
</dbReference>
<dbReference type="PROSITE" id="PS50113">
    <property type="entry name" value="PAC"/>
    <property type="match status" value="1"/>
</dbReference>
<keyword evidence="7" id="KW-0175">Coiled coil</keyword>
<dbReference type="InterPro" id="IPR000780">
    <property type="entry name" value="CheR_MeTrfase"/>
</dbReference>
<reference evidence="11 12" key="1">
    <citation type="submission" date="2023-12" db="EMBL/GenBank/DDBJ databases">
        <title>Genome sequencing and assembly of bacterial species from a model synthetic community.</title>
        <authorList>
            <person name="Hogle S.L."/>
        </authorList>
    </citation>
    <scope>NUCLEOTIDE SEQUENCE [LARGE SCALE GENOMIC DNA]</scope>
    <source>
        <strain evidence="11 12">HAMBI_3031</strain>
    </source>
</reference>
<evidence type="ECO:0000259" key="9">
    <source>
        <dbReference type="PROSITE" id="PS50122"/>
    </source>
</evidence>
<protein>
    <recommendedName>
        <fullName evidence="2">protein-glutamate O-methyltransferase</fullName>
        <ecNumber evidence="2">2.1.1.80</ecNumber>
    </recommendedName>
</protein>
<dbReference type="PROSITE" id="PS50122">
    <property type="entry name" value="CHEB"/>
    <property type="match status" value="1"/>
</dbReference>
<dbReference type="InterPro" id="IPR022641">
    <property type="entry name" value="CheR_N"/>
</dbReference>
<dbReference type="InterPro" id="IPR000014">
    <property type="entry name" value="PAS"/>
</dbReference>
<dbReference type="RefSeq" id="WP_114791137.1">
    <property type="nucleotide sequence ID" value="NZ_CP139960.1"/>
</dbReference>
<keyword evidence="5" id="KW-0949">S-adenosyl-L-methionine</keyword>
<dbReference type="SUPFAM" id="SSF47757">
    <property type="entry name" value="Chemotaxis receptor methyltransferase CheR, N-terminal domain"/>
    <property type="match status" value="1"/>
</dbReference>
<dbReference type="CDD" id="cd02440">
    <property type="entry name" value="AdoMet_MTases"/>
    <property type="match status" value="1"/>
</dbReference>
<dbReference type="Pfam" id="PF03705">
    <property type="entry name" value="CheR_N"/>
    <property type="match status" value="1"/>
</dbReference>
<dbReference type="Gene3D" id="3.40.50.180">
    <property type="entry name" value="Methylesterase CheB, C-terminal domain"/>
    <property type="match status" value="1"/>
</dbReference>
<keyword evidence="3 11" id="KW-0489">Methyltransferase</keyword>
<dbReference type="EC" id="2.1.1.80" evidence="2"/>
<dbReference type="InterPro" id="IPR000673">
    <property type="entry name" value="Sig_transdc_resp-reg_Me-estase"/>
</dbReference>
<evidence type="ECO:0000256" key="7">
    <source>
        <dbReference type="SAM" id="Coils"/>
    </source>
</evidence>
<evidence type="ECO:0000313" key="12">
    <source>
        <dbReference type="Proteomes" id="UP001325680"/>
    </source>
</evidence>
<dbReference type="Gene3D" id="3.30.450.20">
    <property type="entry name" value="PAS domain"/>
    <property type="match status" value="1"/>
</dbReference>
<gene>
    <name evidence="11" type="ORF">U0035_22130</name>
</gene>
<dbReference type="InterPro" id="IPR050903">
    <property type="entry name" value="Bact_Chemotaxis_MeTrfase"/>
</dbReference>
<dbReference type="PANTHER" id="PTHR24422">
    <property type="entry name" value="CHEMOTAXIS PROTEIN METHYLTRANSFERASE"/>
    <property type="match status" value="1"/>
</dbReference>
<dbReference type="Gene3D" id="1.10.155.10">
    <property type="entry name" value="Chemotaxis receptor methyltransferase CheR, N-terminal domain"/>
    <property type="match status" value="1"/>
</dbReference>
<keyword evidence="12" id="KW-1185">Reference proteome</keyword>
<dbReference type="Gene3D" id="3.40.50.150">
    <property type="entry name" value="Vaccinia Virus protein VP39"/>
    <property type="match status" value="1"/>
</dbReference>
<dbReference type="InterPro" id="IPR035965">
    <property type="entry name" value="PAS-like_dom_sf"/>
</dbReference>
<evidence type="ECO:0000256" key="6">
    <source>
        <dbReference type="PROSITE-ProRule" id="PRU00050"/>
    </source>
</evidence>
<evidence type="ECO:0000259" key="8">
    <source>
        <dbReference type="PROSITE" id="PS50113"/>
    </source>
</evidence>
<comment type="caution">
    <text evidence="6">Lacks conserved residue(s) required for the propagation of feature annotation.</text>
</comment>
<evidence type="ECO:0000259" key="10">
    <source>
        <dbReference type="PROSITE" id="PS50123"/>
    </source>
</evidence>
<dbReference type="GO" id="GO:0008168">
    <property type="term" value="F:methyltransferase activity"/>
    <property type="evidence" value="ECO:0007669"/>
    <property type="project" value="UniProtKB-KW"/>
</dbReference>
<organism evidence="11 12">
    <name type="scientific">Niabella yanshanensis</name>
    <dbReference type="NCBI Taxonomy" id="577386"/>
    <lineage>
        <taxon>Bacteria</taxon>
        <taxon>Pseudomonadati</taxon>
        <taxon>Bacteroidota</taxon>
        <taxon>Chitinophagia</taxon>
        <taxon>Chitinophagales</taxon>
        <taxon>Chitinophagaceae</taxon>
        <taxon>Niabella</taxon>
    </lineage>
</organism>
<comment type="catalytic activity">
    <reaction evidence="1">
        <text>L-glutamyl-[protein] + S-adenosyl-L-methionine = [protein]-L-glutamate 5-O-methyl ester + S-adenosyl-L-homocysteine</text>
        <dbReference type="Rhea" id="RHEA:24452"/>
        <dbReference type="Rhea" id="RHEA-COMP:10208"/>
        <dbReference type="Rhea" id="RHEA-COMP:10311"/>
        <dbReference type="ChEBI" id="CHEBI:29973"/>
        <dbReference type="ChEBI" id="CHEBI:57856"/>
        <dbReference type="ChEBI" id="CHEBI:59789"/>
        <dbReference type="ChEBI" id="CHEBI:82795"/>
        <dbReference type="EC" id="2.1.1.80"/>
    </reaction>
</comment>
<dbReference type="Pfam" id="PF01739">
    <property type="entry name" value="CheR"/>
    <property type="match status" value="1"/>
</dbReference>
<dbReference type="InterPro" id="IPR000700">
    <property type="entry name" value="PAS-assoc_C"/>
</dbReference>
<accession>A0ABZ0W5B1</accession>
<dbReference type="Pfam" id="PF13596">
    <property type="entry name" value="PAS_10"/>
    <property type="match status" value="1"/>
</dbReference>
<dbReference type="InterPro" id="IPR029063">
    <property type="entry name" value="SAM-dependent_MTases_sf"/>
</dbReference>
<feature type="coiled-coil region" evidence="7">
    <location>
        <begin position="653"/>
        <end position="729"/>
    </location>
</feature>
<evidence type="ECO:0000256" key="3">
    <source>
        <dbReference type="ARBA" id="ARBA00022603"/>
    </source>
</evidence>
<evidence type="ECO:0000313" key="11">
    <source>
        <dbReference type="EMBL" id="WQD38376.1"/>
    </source>
</evidence>
<feature type="domain" description="PAC" evidence="8">
    <location>
        <begin position="803"/>
        <end position="853"/>
    </location>
</feature>
<dbReference type="InterPro" id="IPR022642">
    <property type="entry name" value="CheR_C"/>
</dbReference>
<dbReference type="Proteomes" id="UP001325680">
    <property type="component" value="Chromosome"/>
</dbReference>
<sequence length="906" mass="101840">MVNPLNRQEDSDKTGSNKGSDSFLAVVLGAAAGGPDALLDFFRHTAPGDACYLIVAHLDADEITALAQSIKIASSLSVTLAKGKIGFVPNHIYIFSHLDGWRLEEDFLVVTPESAKELNPIDRLMEQVGSFFGMNAIGVILSGKGSDGAMGIRSIKKSGGVIFAQNPREAKESEMCRNAIITECVDEILSAGEIPARIHAIKKGNTQVQEQAVPVAATERQQQALEQIFNEIIHHTGHDFTNYKKPTLLRRIERRLAVHQLPDLPAYAAFIADHPEEVTALVNDLLISVTSFFRDAKAFETLEQEVLPMLLKLKKKEEPLRIWVPGCATGEEAYTIAILCAEKTADIKDQPKIQIFATDIDTAAISAAREGLYTDNELSNMLPERVRRFFTREENMFRIRREIRETIMFANHNFLKDPPFSHLDLVSCRNVLIYLDRIAKDRVINTFHFALNPGGFLLLGSSESVDPVSGLFSIYSREHHIFQSRRSGGRVYASAEPRGKTALSSITTLEAGKPDMDAAQEPLSMGSLHLQLLEQYAPPSLLVNEEYDLVHLSETAGRYLQMSGGNITRNLLRLIRPELRPELRSALYQAAQRKTAVEARGLEVDLGDRKETVNIIVKPMVNMESSQPFFLIIFGVATDKEQEVARITDEPVTKHLEDELARLKTQLRFSNEQHEFQAEELKASNEELQAMNEELRSAAEELETNKEELQSINEELRTVNEELKLKIGETSLFANNLQNLINSTDIGTIFLDRGFRVALFTPAARNIFNLILSDYGRPITDITSRLTYGDLLKDAEAVLDKLTMVEKEVTTADNQVYLMRLFPYRTTDDRINGIVVTFIDISTRKIAEEKLKETIEELTRFNKAMISRETRMIELKKEVNDLKRRLGEPEVYRFSIENDADDATET</sequence>
<dbReference type="PRINTS" id="PR00996">
    <property type="entry name" value="CHERMTFRASE"/>
</dbReference>
<dbReference type="EMBL" id="CP139960">
    <property type="protein sequence ID" value="WQD38376.1"/>
    <property type="molecule type" value="Genomic_DNA"/>
</dbReference>
<evidence type="ECO:0000256" key="2">
    <source>
        <dbReference type="ARBA" id="ARBA00012534"/>
    </source>
</evidence>
<dbReference type="PROSITE" id="PS50123">
    <property type="entry name" value="CHER"/>
    <property type="match status" value="1"/>
</dbReference>
<keyword evidence="4" id="KW-0808">Transferase</keyword>
<evidence type="ECO:0000256" key="1">
    <source>
        <dbReference type="ARBA" id="ARBA00001541"/>
    </source>
</evidence>
<dbReference type="SMART" id="SM00138">
    <property type="entry name" value="MeTrc"/>
    <property type="match status" value="1"/>
</dbReference>
<name>A0ABZ0W5B1_9BACT</name>
<feature type="coiled-coil region" evidence="7">
    <location>
        <begin position="844"/>
        <end position="885"/>
    </location>
</feature>
<dbReference type="Pfam" id="PF01339">
    <property type="entry name" value="CheB_methylest"/>
    <property type="match status" value="1"/>
</dbReference>
<dbReference type="PANTHER" id="PTHR24422:SF27">
    <property type="entry name" value="PROTEIN-GLUTAMATE O-METHYLTRANSFERASE"/>
    <property type="match status" value="1"/>
</dbReference>
<dbReference type="InterPro" id="IPR036804">
    <property type="entry name" value="CheR_N_sf"/>
</dbReference>
<evidence type="ECO:0000256" key="4">
    <source>
        <dbReference type="ARBA" id="ARBA00022679"/>
    </source>
</evidence>
<dbReference type="SUPFAM" id="SSF52738">
    <property type="entry name" value="Methylesterase CheB, C-terminal domain"/>
    <property type="match status" value="1"/>
</dbReference>
<feature type="domain" description="CheB-type methylesterase" evidence="9">
    <location>
        <begin position="26"/>
        <end position="200"/>
    </location>
</feature>
<dbReference type="GO" id="GO:0032259">
    <property type="term" value="P:methylation"/>
    <property type="evidence" value="ECO:0007669"/>
    <property type="project" value="UniProtKB-KW"/>
</dbReference>
<dbReference type="InterPro" id="IPR035909">
    <property type="entry name" value="CheB_C"/>
</dbReference>
<dbReference type="SMART" id="SM00091">
    <property type="entry name" value="PAS"/>
    <property type="match status" value="2"/>
</dbReference>
<evidence type="ECO:0000256" key="5">
    <source>
        <dbReference type="ARBA" id="ARBA00022691"/>
    </source>
</evidence>